<dbReference type="RefSeq" id="WP_345090934.1">
    <property type="nucleotide sequence ID" value="NZ_BAAAWG010000019.1"/>
</dbReference>
<name>A0ABW1FS44_9ACTN</name>
<gene>
    <name evidence="2" type="ORF">ACFP3M_31160</name>
</gene>
<keyword evidence="1" id="KW-1133">Transmembrane helix</keyword>
<sequence>MDGEILRRPEVRRSLRRTRLLIGCYVVLGLLTLGAVVLLRNDPAAVTDAVWTRVVIVAATSLLMASFAAGAARGDRRAYLRLRLSSGVMLVAVAVIVALPGAFPVWLRCEQTACGALLAGVVALVNGGRLRAAFAGR</sequence>
<feature type="transmembrane region" description="Helical" evidence="1">
    <location>
        <begin position="84"/>
        <end position="107"/>
    </location>
</feature>
<protein>
    <recommendedName>
        <fullName evidence="4">Integral membrane protein</fullName>
    </recommendedName>
</protein>
<keyword evidence="3" id="KW-1185">Reference proteome</keyword>
<evidence type="ECO:0000313" key="3">
    <source>
        <dbReference type="Proteomes" id="UP001596241"/>
    </source>
</evidence>
<evidence type="ECO:0000256" key="1">
    <source>
        <dbReference type="SAM" id="Phobius"/>
    </source>
</evidence>
<accession>A0ABW1FS44</accession>
<dbReference type="EMBL" id="JBHSPW010000020">
    <property type="protein sequence ID" value="MFC5897272.1"/>
    <property type="molecule type" value="Genomic_DNA"/>
</dbReference>
<feature type="transmembrane region" description="Helical" evidence="1">
    <location>
        <begin position="20"/>
        <end position="39"/>
    </location>
</feature>
<comment type="caution">
    <text evidence="2">The sequence shown here is derived from an EMBL/GenBank/DDBJ whole genome shotgun (WGS) entry which is preliminary data.</text>
</comment>
<feature type="transmembrane region" description="Helical" evidence="1">
    <location>
        <begin position="51"/>
        <end position="72"/>
    </location>
</feature>
<keyword evidence="1" id="KW-0812">Transmembrane</keyword>
<evidence type="ECO:0008006" key="4">
    <source>
        <dbReference type="Google" id="ProtNLM"/>
    </source>
</evidence>
<organism evidence="2 3">
    <name type="scientific">Streptomyces ramulosus</name>
    <dbReference type="NCBI Taxonomy" id="47762"/>
    <lineage>
        <taxon>Bacteria</taxon>
        <taxon>Bacillati</taxon>
        <taxon>Actinomycetota</taxon>
        <taxon>Actinomycetes</taxon>
        <taxon>Kitasatosporales</taxon>
        <taxon>Streptomycetaceae</taxon>
        <taxon>Streptomyces</taxon>
    </lineage>
</organism>
<reference evidence="3" key="1">
    <citation type="journal article" date="2019" name="Int. J. Syst. Evol. Microbiol.">
        <title>The Global Catalogue of Microorganisms (GCM) 10K type strain sequencing project: providing services to taxonomists for standard genome sequencing and annotation.</title>
        <authorList>
            <consortium name="The Broad Institute Genomics Platform"/>
            <consortium name="The Broad Institute Genome Sequencing Center for Infectious Disease"/>
            <person name="Wu L."/>
            <person name="Ma J."/>
        </authorList>
    </citation>
    <scope>NUCLEOTIDE SEQUENCE [LARGE SCALE GENOMIC DNA]</scope>
    <source>
        <strain evidence="3">CGMCC 1.15809</strain>
    </source>
</reference>
<proteinExistence type="predicted"/>
<keyword evidence="1" id="KW-0472">Membrane</keyword>
<evidence type="ECO:0000313" key="2">
    <source>
        <dbReference type="EMBL" id="MFC5897272.1"/>
    </source>
</evidence>
<dbReference type="Proteomes" id="UP001596241">
    <property type="component" value="Unassembled WGS sequence"/>
</dbReference>